<evidence type="ECO:0000313" key="3">
    <source>
        <dbReference type="Proteomes" id="UP001189429"/>
    </source>
</evidence>
<feature type="region of interest" description="Disordered" evidence="1">
    <location>
        <begin position="1"/>
        <end position="84"/>
    </location>
</feature>
<sequence>MEGGAPPAGGDGMEPRGDMSRRRTWSRSTSLHPPPESMLRGCDAKEGDDGDEDELDEEESLEAGSQNSGKSPNPADPGSANTGAGAKWHAKIMLDNFTHTKDAPGGKIKACRGMPMINVSEFLAGLENANGRWLFRGPLNGWAGLVNLELKSLTKKVSSLGGISVKRMWNACSGNALPDKSVFGKSVRATFEAPAWTQSGYVDGSKGFMWWFTPVSLQGLLHEGKKLAKPGILCGEQSITEMEKVGGSCAEARAVWCHAFAHRYPVEKETLSDRQTYHTGVLVEWDHGRFMTVVELAYLYGCSGYKGRSNWCEDKLKTPTELFQAMPDGMKVPYDTSRAEIRAYDVPLNCSREKFEEYLARYSPSGQCPASEQRFWDPKSMRLPP</sequence>
<feature type="compositionally biased region" description="Acidic residues" evidence="1">
    <location>
        <begin position="48"/>
        <end position="61"/>
    </location>
</feature>
<protein>
    <recommendedName>
        <fullName evidence="4">Phospholipase B-like</fullName>
    </recommendedName>
</protein>
<gene>
    <name evidence="2" type="ORF">PCOR1329_LOCUS65078</name>
</gene>
<accession>A0ABN9WAA9</accession>
<organism evidence="2 3">
    <name type="scientific">Prorocentrum cordatum</name>
    <dbReference type="NCBI Taxonomy" id="2364126"/>
    <lineage>
        <taxon>Eukaryota</taxon>
        <taxon>Sar</taxon>
        <taxon>Alveolata</taxon>
        <taxon>Dinophyceae</taxon>
        <taxon>Prorocentrales</taxon>
        <taxon>Prorocentraceae</taxon>
        <taxon>Prorocentrum</taxon>
    </lineage>
</organism>
<name>A0ABN9WAA9_9DINO</name>
<keyword evidence="3" id="KW-1185">Reference proteome</keyword>
<comment type="caution">
    <text evidence="2">The sequence shown here is derived from an EMBL/GenBank/DDBJ whole genome shotgun (WGS) entry which is preliminary data.</text>
</comment>
<proteinExistence type="predicted"/>
<feature type="compositionally biased region" description="Gly residues" evidence="1">
    <location>
        <begin position="1"/>
        <end position="12"/>
    </location>
</feature>
<evidence type="ECO:0000256" key="1">
    <source>
        <dbReference type="SAM" id="MobiDB-lite"/>
    </source>
</evidence>
<dbReference type="EMBL" id="CAUYUJ010018316">
    <property type="protein sequence ID" value="CAK0882627.1"/>
    <property type="molecule type" value="Genomic_DNA"/>
</dbReference>
<reference evidence="2" key="1">
    <citation type="submission" date="2023-10" db="EMBL/GenBank/DDBJ databases">
        <authorList>
            <person name="Chen Y."/>
            <person name="Shah S."/>
            <person name="Dougan E. K."/>
            <person name="Thang M."/>
            <person name="Chan C."/>
        </authorList>
    </citation>
    <scope>NUCLEOTIDE SEQUENCE [LARGE SCALE GENOMIC DNA]</scope>
</reference>
<evidence type="ECO:0008006" key="4">
    <source>
        <dbReference type="Google" id="ProtNLM"/>
    </source>
</evidence>
<dbReference type="Proteomes" id="UP001189429">
    <property type="component" value="Unassembled WGS sequence"/>
</dbReference>
<evidence type="ECO:0000313" key="2">
    <source>
        <dbReference type="EMBL" id="CAK0882627.1"/>
    </source>
</evidence>